<organism evidence="1 2">
    <name type="scientific">Paramuricea clavata</name>
    <name type="common">Red gorgonian</name>
    <name type="synonym">Violescent sea-whip</name>
    <dbReference type="NCBI Taxonomy" id="317549"/>
    <lineage>
        <taxon>Eukaryota</taxon>
        <taxon>Metazoa</taxon>
        <taxon>Cnidaria</taxon>
        <taxon>Anthozoa</taxon>
        <taxon>Octocorallia</taxon>
        <taxon>Malacalcyonacea</taxon>
        <taxon>Plexauridae</taxon>
        <taxon>Paramuricea</taxon>
    </lineage>
</organism>
<accession>A0A6S7K119</accession>
<dbReference type="EMBL" id="CACRXK020024861">
    <property type="protein sequence ID" value="CAB4039016.1"/>
    <property type="molecule type" value="Genomic_DNA"/>
</dbReference>
<name>A0A6S7K119_PARCT</name>
<gene>
    <name evidence="1" type="ORF">PACLA_8A017117</name>
</gene>
<evidence type="ECO:0000313" key="2">
    <source>
        <dbReference type="Proteomes" id="UP001152795"/>
    </source>
</evidence>
<keyword evidence="2" id="KW-1185">Reference proteome</keyword>
<comment type="caution">
    <text evidence="1">The sequence shown here is derived from an EMBL/GenBank/DDBJ whole genome shotgun (WGS) entry which is preliminary data.</text>
</comment>
<feature type="non-terminal residue" evidence="1">
    <location>
        <position position="71"/>
    </location>
</feature>
<reference evidence="1" key="1">
    <citation type="submission" date="2020-04" db="EMBL/GenBank/DDBJ databases">
        <authorList>
            <person name="Alioto T."/>
            <person name="Alioto T."/>
            <person name="Gomez Garrido J."/>
        </authorList>
    </citation>
    <scope>NUCLEOTIDE SEQUENCE</scope>
    <source>
        <strain evidence="1">A484AB</strain>
    </source>
</reference>
<protein>
    <submittedName>
        <fullName evidence="1">Uncharacterized protein</fullName>
    </submittedName>
</protein>
<dbReference type="AlphaFoldDB" id="A0A6S7K119"/>
<dbReference type="Proteomes" id="UP001152795">
    <property type="component" value="Unassembled WGS sequence"/>
</dbReference>
<sequence>MTSVTKAFLPKTITDSPAHPKDATDTAPTAPAHPRDAPITYPELFPNQQRNQHQPPDLVSPGVVLSVIVYF</sequence>
<evidence type="ECO:0000313" key="1">
    <source>
        <dbReference type="EMBL" id="CAB4039016.1"/>
    </source>
</evidence>
<proteinExistence type="predicted"/>